<proteinExistence type="predicted"/>
<sequence length="108" mass="12066">MKDTFISSEGRIGRFVFIVRVALLVLLTLAVTKLALDYFNEWHHGNYSPLGPFVGIVIALFCSLAGLMQLLKRLRDMDKPAYWSLLMLVPGVNLLVLLYAAVAPSRSK</sequence>
<evidence type="ECO:0000313" key="3">
    <source>
        <dbReference type="Proteomes" id="UP001324993"/>
    </source>
</evidence>
<dbReference type="Pfam" id="PF05656">
    <property type="entry name" value="DUF805"/>
    <property type="match status" value="1"/>
</dbReference>
<evidence type="ECO:0000256" key="1">
    <source>
        <dbReference type="SAM" id="Phobius"/>
    </source>
</evidence>
<protein>
    <submittedName>
        <fullName evidence="2">DUF805 domain-containing protein</fullName>
    </submittedName>
</protein>
<feature type="transmembrane region" description="Helical" evidence="1">
    <location>
        <begin position="12"/>
        <end position="30"/>
    </location>
</feature>
<dbReference type="EMBL" id="CP138858">
    <property type="protein sequence ID" value="WPJ97702.1"/>
    <property type="molecule type" value="Genomic_DNA"/>
</dbReference>
<evidence type="ECO:0000313" key="2">
    <source>
        <dbReference type="EMBL" id="WPJ97702.1"/>
    </source>
</evidence>
<reference evidence="2 3" key="1">
    <citation type="submission" date="2023-11" db="EMBL/GenBank/DDBJ databases">
        <title>Coraliomargarita sp. nov., isolated from marine algae.</title>
        <authorList>
            <person name="Lee J.K."/>
            <person name="Baek J.H."/>
            <person name="Kim J.M."/>
            <person name="Choi D.G."/>
            <person name="Jeon C.O."/>
        </authorList>
    </citation>
    <scope>NUCLEOTIDE SEQUENCE [LARGE SCALE GENOMIC DNA]</scope>
    <source>
        <strain evidence="2 3">J2-16</strain>
    </source>
</reference>
<dbReference type="RefSeq" id="WP_319834531.1">
    <property type="nucleotide sequence ID" value="NZ_CP138858.1"/>
</dbReference>
<name>A0ABZ0RS21_9BACT</name>
<keyword evidence="1" id="KW-0472">Membrane</keyword>
<keyword evidence="3" id="KW-1185">Reference proteome</keyword>
<keyword evidence="1" id="KW-1133">Transmembrane helix</keyword>
<feature type="transmembrane region" description="Helical" evidence="1">
    <location>
        <begin position="50"/>
        <end position="71"/>
    </location>
</feature>
<feature type="transmembrane region" description="Helical" evidence="1">
    <location>
        <begin position="83"/>
        <end position="102"/>
    </location>
</feature>
<dbReference type="InterPro" id="IPR008523">
    <property type="entry name" value="DUF805"/>
</dbReference>
<accession>A0ABZ0RS21</accession>
<organism evidence="2 3">
    <name type="scientific">Coraliomargarita algicola</name>
    <dbReference type="NCBI Taxonomy" id="3092156"/>
    <lineage>
        <taxon>Bacteria</taxon>
        <taxon>Pseudomonadati</taxon>
        <taxon>Verrucomicrobiota</taxon>
        <taxon>Opitutia</taxon>
        <taxon>Puniceicoccales</taxon>
        <taxon>Coraliomargaritaceae</taxon>
        <taxon>Coraliomargarita</taxon>
    </lineage>
</organism>
<keyword evidence="1" id="KW-0812">Transmembrane</keyword>
<dbReference type="Proteomes" id="UP001324993">
    <property type="component" value="Chromosome"/>
</dbReference>
<gene>
    <name evidence="2" type="ORF">SH580_08265</name>
</gene>